<dbReference type="InterPro" id="IPR038555">
    <property type="entry name" value="Zincin_1_sf"/>
</dbReference>
<reference evidence="1 2" key="1">
    <citation type="submission" date="2017-05" db="EMBL/GenBank/DDBJ databases">
        <title>Bifidobacterium vansinderenii sp. nov.</title>
        <authorList>
            <person name="Lugli G.A."/>
            <person name="Duranti S."/>
            <person name="Mangifesta M."/>
        </authorList>
    </citation>
    <scope>NUCLEOTIDE SEQUENCE [LARGE SCALE GENOMIC DNA]</scope>
    <source>
        <strain evidence="1 2">Tam10B</strain>
    </source>
</reference>
<evidence type="ECO:0000313" key="2">
    <source>
        <dbReference type="Proteomes" id="UP000215433"/>
    </source>
</evidence>
<organism evidence="1 2">
    <name type="scientific">Bifidobacterium vansinderenii</name>
    <dbReference type="NCBI Taxonomy" id="1984871"/>
    <lineage>
        <taxon>Bacteria</taxon>
        <taxon>Bacillati</taxon>
        <taxon>Actinomycetota</taxon>
        <taxon>Actinomycetes</taxon>
        <taxon>Bifidobacteriales</taxon>
        <taxon>Bifidobacteriaceae</taxon>
        <taxon>Bifidobacterium</taxon>
    </lineage>
</organism>
<dbReference type="OrthoDB" id="9806895at2"/>
<gene>
    <name evidence="1" type="ORF">Tam10B_0284</name>
</gene>
<keyword evidence="2" id="KW-1185">Reference proteome</keyword>
<dbReference type="EMBL" id="NEWD01000004">
    <property type="protein sequence ID" value="OXN01283.1"/>
    <property type="molecule type" value="Genomic_DNA"/>
</dbReference>
<name>A0A229W080_9BIFI</name>
<comment type="caution">
    <text evidence="1">The sequence shown here is derived from an EMBL/GenBank/DDBJ whole genome shotgun (WGS) entry which is preliminary data.</text>
</comment>
<dbReference type="RefSeq" id="WP_093959493.1">
    <property type="nucleotide sequence ID" value="NZ_NEWD01000004.1"/>
</dbReference>
<sequence length="122" mass="13873">MRISDEDFEKAIEEALQSIPARFHRALNNIGIAMDDEPNEREIATMDDACSELLGLYEGIPLPQRTNGYGGVMPDVITIFKGPHERICATHEELVIQIRKTVMHEIGHYFGFDDDYLHAHGY</sequence>
<dbReference type="Pfam" id="PF06262">
    <property type="entry name" value="Zincin_1"/>
    <property type="match status" value="1"/>
</dbReference>
<keyword evidence="1" id="KW-0645">Protease</keyword>
<evidence type="ECO:0000313" key="1">
    <source>
        <dbReference type="EMBL" id="OXN01283.1"/>
    </source>
</evidence>
<dbReference type="GO" id="GO:0008233">
    <property type="term" value="F:peptidase activity"/>
    <property type="evidence" value="ECO:0007669"/>
    <property type="project" value="UniProtKB-KW"/>
</dbReference>
<dbReference type="Proteomes" id="UP000215433">
    <property type="component" value="Unassembled WGS sequence"/>
</dbReference>
<proteinExistence type="predicted"/>
<dbReference type="Gene3D" id="3.30.2010.20">
    <property type="match status" value="1"/>
</dbReference>
<dbReference type="SUPFAM" id="SSF55486">
    <property type="entry name" value="Metalloproteases ('zincins'), catalytic domain"/>
    <property type="match status" value="1"/>
</dbReference>
<dbReference type="CDD" id="cd12952">
    <property type="entry name" value="MMP_ACEL2062"/>
    <property type="match status" value="1"/>
</dbReference>
<dbReference type="AlphaFoldDB" id="A0A229W080"/>
<dbReference type="GO" id="GO:0006508">
    <property type="term" value="P:proteolysis"/>
    <property type="evidence" value="ECO:0007669"/>
    <property type="project" value="UniProtKB-KW"/>
</dbReference>
<keyword evidence="1" id="KW-0378">Hydrolase</keyword>
<protein>
    <submittedName>
        <fullName evidence="1">Zn-dependent protease</fullName>
    </submittedName>
</protein>
<dbReference type="InterPro" id="IPR010428">
    <property type="entry name" value="Zincin_1"/>
</dbReference>
<accession>A0A229W080</accession>